<name>A0A814JFY3_ADIRI</name>
<dbReference type="OrthoDB" id="412369at2759"/>
<dbReference type="GO" id="GO:0004197">
    <property type="term" value="F:cysteine-type endopeptidase activity"/>
    <property type="evidence" value="ECO:0007669"/>
    <property type="project" value="InterPro"/>
</dbReference>
<dbReference type="SUPFAM" id="SSF52129">
    <property type="entry name" value="Caspase-like"/>
    <property type="match status" value="2"/>
</dbReference>
<feature type="region of interest" description="Disordered" evidence="1">
    <location>
        <begin position="254"/>
        <end position="277"/>
    </location>
</feature>
<dbReference type="AlphaFoldDB" id="A0A814JFY3"/>
<dbReference type="Gene3D" id="3.40.50.1460">
    <property type="match status" value="2"/>
</dbReference>
<evidence type="ECO:0000256" key="1">
    <source>
        <dbReference type="SAM" id="MobiDB-lite"/>
    </source>
</evidence>
<evidence type="ECO:0000313" key="4">
    <source>
        <dbReference type="Proteomes" id="UP000663852"/>
    </source>
</evidence>
<proteinExistence type="predicted"/>
<dbReference type="PROSITE" id="PS50208">
    <property type="entry name" value="CASPASE_P20"/>
    <property type="match status" value="2"/>
</dbReference>
<evidence type="ECO:0000259" key="2">
    <source>
        <dbReference type="PROSITE" id="PS50208"/>
    </source>
</evidence>
<dbReference type="PANTHER" id="PTHR22576">
    <property type="entry name" value="MUCOSA ASSOCIATED LYMPHOID TISSUE LYMPHOMA TRANSLOCATION PROTEIN 1/PARACASPASE"/>
    <property type="match status" value="1"/>
</dbReference>
<sequence>MPRSFGNRRPCRKIALVIGNADYEKNPLRKPLNDAADMTKALKSIGFQGGVFTDMNFGDMKECTKQFVQAIQHNDLVLFYFSGHGKQWEDHNFLLPCNNRNINDSNISQYAINAQWLLEDISKRRPHAIVFILDCSREYVSRDSAGHNMKVHEGEFEQPRSVPKATCISPSIMICYACQGGESPVGNNADRNSMYTKHILRHIATPRKQIQDLFIIINNGVREETREAQEPSTDTSLKDPDIYLCDADCGGNQSGSNDDCERQSGSDGEDQDQGGYHGPPQGNISFMFCLAIIYARYSSGKNSHYYHKTEYVTSTKTYHHSSCASILVREMPRSSGNRRPCRKIALVIGNAAYERINKLGNSSNDAVDMGKALKSIGFQVDTGIDLKLGEMASYIKRFVDRIEGDHLALFFFAGHGSQLKDQNYLIPTDYSPSRGVDSSEQAINAQIVLREMRKRNPFCVVFLLDCCRNFDARPQELQRGATIGSRGIGKMNARGNTIIGFGAKPGKSSGEYKSERNGHYTKHLLEHIATPNMQIQDLFTIVTKEVAEWTNGDQEPWQTGSLRYEDIYLCDGDAYSNDDGSAESGGSDHDEEYDGQDDTKYGGGHGNSKDKLMNDLKNRLELFIGRDLDGDGKIG</sequence>
<dbReference type="InterPro" id="IPR052039">
    <property type="entry name" value="Caspase-related_regulators"/>
</dbReference>
<dbReference type="InterPro" id="IPR029030">
    <property type="entry name" value="Caspase-like_dom_sf"/>
</dbReference>
<accession>A0A814JFY3</accession>
<evidence type="ECO:0000313" key="3">
    <source>
        <dbReference type="EMBL" id="CAF1037765.1"/>
    </source>
</evidence>
<gene>
    <name evidence="3" type="ORF">EDS130_LOCUS16760</name>
</gene>
<dbReference type="InterPro" id="IPR011600">
    <property type="entry name" value="Pept_C14_caspase"/>
</dbReference>
<dbReference type="Proteomes" id="UP000663852">
    <property type="component" value="Unassembled WGS sequence"/>
</dbReference>
<organism evidence="3 4">
    <name type="scientific">Adineta ricciae</name>
    <name type="common">Rotifer</name>
    <dbReference type="NCBI Taxonomy" id="249248"/>
    <lineage>
        <taxon>Eukaryota</taxon>
        <taxon>Metazoa</taxon>
        <taxon>Spiralia</taxon>
        <taxon>Gnathifera</taxon>
        <taxon>Rotifera</taxon>
        <taxon>Eurotatoria</taxon>
        <taxon>Bdelloidea</taxon>
        <taxon>Adinetida</taxon>
        <taxon>Adinetidae</taxon>
        <taxon>Adineta</taxon>
    </lineage>
</organism>
<feature type="region of interest" description="Disordered" evidence="1">
    <location>
        <begin position="575"/>
        <end position="612"/>
    </location>
</feature>
<feature type="domain" description="Caspase family p20" evidence="2">
    <location>
        <begin position="11"/>
        <end position="87"/>
    </location>
</feature>
<dbReference type="GO" id="GO:0006508">
    <property type="term" value="P:proteolysis"/>
    <property type="evidence" value="ECO:0007669"/>
    <property type="project" value="InterPro"/>
</dbReference>
<feature type="domain" description="Caspase family p20" evidence="2">
    <location>
        <begin position="341"/>
        <end position="418"/>
    </location>
</feature>
<comment type="caution">
    <text evidence="3">The sequence shown here is derived from an EMBL/GenBank/DDBJ whole genome shotgun (WGS) entry which is preliminary data.</text>
</comment>
<dbReference type="EMBL" id="CAJNOJ010000073">
    <property type="protein sequence ID" value="CAF1037765.1"/>
    <property type="molecule type" value="Genomic_DNA"/>
</dbReference>
<dbReference type="PANTHER" id="PTHR22576:SF37">
    <property type="entry name" value="MUCOSA-ASSOCIATED LYMPHOID TISSUE LYMPHOMA TRANSLOCATION PROTEIN 1"/>
    <property type="match status" value="1"/>
</dbReference>
<protein>
    <recommendedName>
        <fullName evidence="2">Caspase family p20 domain-containing protein</fullName>
    </recommendedName>
</protein>
<dbReference type="Pfam" id="PF00656">
    <property type="entry name" value="Peptidase_C14"/>
    <property type="match status" value="2"/>
</dbReference>
<reference evidence="3" key="1">
    <citation type="submission" date="2021-02" db="EMBL/GenBank/DDBJ databases">
        <authorList>
            <person name="Nowell W R."/>
        </authorList>
    </citation>
    <scope>NUCLEOTIDE SEQUENCE</scope>
</reference>
<dbReference type="InterPro" id="IPR001309">
    <property type="entry name" value="Pept_C14_p20"/>
</dbReference>